<keyword evidence="6" id="KW-0406">Ion transport</keyword>
<dbReference type="Proteomes" id="UP001302329">
    <property type="component" value="Unassembled WGS sequence"/>
</dbReference>
<dbReference type="Gene3D" id="1.20.1510.10">
    <property type="entry name" value="Cation efflux protein transmembrane domain"/>
    <property type="match status" value="1"/>
</dbReference>
<keyword evidence="5 9" id="KW-1133">Transmembrane helix</keyword>
<organism evidence="12 13">
    <name type="scientific">Cyanobium gracile UHCC 0281</name>
    <dbReference type="NCBI Taxonomy" id="3110309"/>
    <lineage>
        <taxon>Bacteria</taxon>
        <taxon>Bacillati</taxon>
        <taxon>Cyanobacteriota</taxon>
        <taxon>Cyanophyceae</taxon>
        <taxon>Synechococcales</taxon>
        <taxon>Prochlorococcaceae</taxon>
        <taxon>Cyanobium</taxon>
    </lineage>
</organism>
<dbReference type="PANTHER" id="PTHR11562">
    <property type="entry name" value="CATION EFFLUX PROTEIN/ ZINC TRANSPORTER"/>
    <property type="match status" value="1"/>
</dbReference>
<dbReference type="Pfam" id="PF16916">
    <property type="entry name" value="ZT_dimer"/>
    <property type="match status" value="1"/>
</dbReference>
<dbReference type="Pfam" id="PF01545">
    <property type="entry name" value="Cation_efflux"/>
    <property type="match status" value="1"/>
</dbReference>
<feature type="transmembrane region" description="Helical" evidence="9">
    <location>
        <begin position="178"/>
        <end position="198"/>
    </location>
</feature>
<keyword evidence="3" id="KW-0813">Transport</keyword>
<proteinExistence type="inferred from homology"/>
<evidence type="ECO:0000256" key="9">
    <source>
        <dbReference type="SAM" id="Phobius"/>
    </source>
</evidence>
<reference evidence="12 13" key="1">
    <citation type="submission" date="2023-12" db="EMBL/GenBank/DDBJ databases">
        <title>Baltic Sea Cyanobacteria.</title>
        <authorList>
            <person name="Delbaje E."/>
            <person name="Fewer D.P."/>
            <person name="Shishido T.K."/>
        </authorList>
    </citation>
    <scope>NUCLEOTIDE SEQUENCE [LARGE SCALE GENOMIC DNA]</scope>
    <source>
        <strain evidence="12 13">UHCC 0281</strain>
    </source>
</reference>
<feature type="domain" description="Cation efflux protein cytoplasmic" evidence="11">
    <location>
        <begin position="213"/>
        <end position="287"/>
    </location>
</feature>
<gene>
    <name evidence="12" type="ORF">VB739_02640</name>
</gene>
<dbReference type="InterPro" id="IPR027469">
    <property type="entry name" value="Cation_efflux_TMD_sf"/>
</dbReference>
<evidence type="ECO:0000256" key="3">
    <source>
        <dbReference type="ARBA" id="ARBA00022448"/>
    </source>
</evidence>
<evidence type="ECO:0000313" key="13">
    <source>
        <dbReference type="Proteomes" id="UP001302329"/>
    </source>
</evidence>
<name>A0ABU5SSE7_9CYAN</name>
<dbReference type="NCBIfam" id="TIGR01297">
    <property type="entry name" value="CDF"/>
    <property type="match status" value="1"/>
</dbReference>
<feature type="compositionally biased region" description="Pro residues" evidence="8">
    <location>
        <begin position="307"/>
        <end position="317"/>
    </location>
</feature>
<feature type="transmembrane region" description="Helical" evidence="9">
    <location>
        <begin position="17"/>
        <end position="42"/>
    </location>
</feature>
<dbReference type="RefSeq" id="WP_323355580.1">
    <property type="nucleotide sequence ID" value="NZ_JAYGHY010000005.1"/>
</dbReference>
<sequence length="317" mass="32500">MASHSHHDHPHRGAPRAFFWGVVLNSGLSGLQLAIGIGFGSLALIGDAIHNLGDVAGLLFGWGAERLSARPATARFTYGFGRSTQLASLMNAALILMAAGVVIVEGVQRLIDPVPVVSGPVAWAAAAGIVVNLLSARLFGSGHHHDLNRRAAVVHLLTDAAVSAAVLVSALLVGLVGWLWLDAVTAIGVGLAVAWSGWELLGEALSASLDAVPRDINLAEVEAALRSLSGVENVHHLHVWGMSTSRTALTAHLVRPVGGGDDGELLQLAQQRLADLGITHSTIQIEPPGGCSETPISRPGGAGSPSCPAPTPAPPGS</sequence>
<evidence type="ECO:0000259" key="10">
    <source>
        <dbReference type="Pfam" id="PF01545"/>
    </source>
</evidence>
<dbReference type="EMBL" id="JAYGHY010000005">
    <property type="protein sequence ID" value="MEA5441442.1"/>
    <property type="molecule type" value="Genomic_DNA"/>
</dbReference>
<comment type="similarity">
    <text evidence="2">Belongs to the cation diffusion facilitator (CDF) transporter (TC 2.A.4) family. SLC30A subfamily.</text>
</comment>
<accession>A0ABU5SSE7</accession>
<evidence type="ECO:0000256" key="8">
    <source>
        <dbReference type="SAM" id="MobiDB-lite"/>
    </source>
</evidence>
<dbReference type="InterPro" id="IPR002524">
    <property type="entry name" value="Cation_efflux"/>
</dbReference>
<dbReference type="InterPro" id="IPR036837">
    <property type="entry name" value="Cation_efflux_CTD_sf"/>
</dbReference>
<protein>
    <submittedName>
        <fullName evidence="12">Cation diffusion facilitator family transporter</fullName>
    </submittedName>
</protein>
<evidence type="ECO:0000256" key="7">
    <source>
        <dbReference type="ARBA" id="ARBA00023136"/>
    </source>
</evidence>
<feature type="region of interest" description="Disordered" evidence="8">
    <location>
        <begin position="284"/>
        <end position="317"/>
    </location>
</feature>
<dbReference type="InterPro" id="IPR027470">
    <property type="entry name" value="Cation_efflux_CTD"/>
</dbReference>
<dbReference type="InterPro" id="IPR058533">
    <property type="entry name" value="Cation_efflux_TM"/>
</dbReference>
<comment type="subcellular location">
    <subcellularLocation>
        <location evidence="1">Membrane</location>
        <topology evidence="1">Multi-pass membrane protein</topology>
    </subcellularLocation>
</comment>
<evidence type="ECO:0000313" key="12">
    <source>
        <dbReference type="EMBL" id="MEA5441442.1"/>
    </source>
</evidence>
<feature type="domain" description="Cation efflux protein transmembrane" evidence="10">
    <location>
        <begin position="21"/>
        <end position="206"/>
    </location>
</feature>
<feature type="transmembrane region" description="Helical" evidence="9">
    <location>
        <begin position="86"/>
        <end position="108"/>
    </location>
</feature>
<evidence type="ECO:0000256" key="2">
    <source>
        <dbReference type="ARBA" id="ARBA00008873"/>
    </source>
</evidence>
<keyword evidence="4 9" id="KW-0812">Transmembrane</keyword>
<feature type="transmembrane region" description="Helical" evidence="9">
    <location>
        <begin position="152"/>
        <end position="172"/>
    </location>
</feature>
<keyword evidence="7 9" id="KW-0472">Membrane</keyword>
<feature type="transmembrane region" description="Helical" evidence="9">
    <location>
        <begin position="120"/>
        <end position="140"/>
    </location>
</feature>
<evidence type="ECO:0000256" key="4">
    <source>
        <dbReference type="ARBA" id="ARBA00022692"/>
    </source>
</evidence>
<dbReference type="SUPFAM" id="SSF161111">
    <property type="entry name" value="Cation efflux protein transmembrane domain-like"/>
    <property type="match status" value="1"/>
</dbReference>
<keyword evidence="13" id="KW-1185">Reference proteome</keyword>
<dbReference type="PANTHER" id="PTHR11562:SF17">
    <property type="entry name" value="RE54080P-RELATED"/>
    <property type="match status" value="1"/>
</dbReference>
<evidence type="ECO:0000256" key="6">
    <source>
        <dbReference type="ARBA" id="ARBA00023065"/>
    </source>
</evidence>
<dbReference type="InterPro" id="IPR050681">
    <property type="entry name" value="CDF/SLC30A"/>
</dbReference>
<evidence type="ECO:0000256" key="5">
    <source>
        <dbReference type="ARBA" id="ARBA00022989"/>
    </source>
</evidence>
<evidence type="ECO:0000259" key="11">
    <source>
        <dbReference type="Pfam" id="PF16916"/>
    </source>
</evidence>
<dbReference type="SUPFAM" id="SSF160240">
    <property type="entry name" value="Cation efflux protein cytoplasmic domain-like"/>
    <property type="match status" value="1"/>
</dbReference>
<evidence type="ECO:0000256" key="1">
    <source>
        <dbReference type="ARBA" id="ARBA00004141"/>
    </source>
</evidence>
<comment type="caution">
    <text evidence="12">The sequence shown here is derived from an EMBL/GenBank/DDBJ whole genome shotgun (WGS) entry which is preliminary data.</text>
</comment>